<feature type="compositionally biased region" description="Polar residues" evidence="8">
    <location>
        <begin position="418"/>
        <end position="436"/>
    </location>
</feature>
<protein>
    <recommendedName>
        <fullName evidence="7">Enhancer of polycomb-like protein</fullName>
    </recommendedName>
</protein>
<evidence type="ECO:0000256" key="3">
    <source>
        <dbReference type="ARBA" id="ARBA00023015"/>
    </source>
</evidence>
<accession>A0A8H7V636</accession>
<reference evidence="10" key="1">
    <citation type="submission" date="2020-12" db="EMBL/GenBank/DDBJ databases">
        <title>Metabolic potential, ecology and presence of endohyphal bacteria is reflected in genomic diversity of Mucoromycotina.</title>
        <authorList>
            <person name="Muszewska A."/>
            <person name="Okrasinska A."/>
            <person name="Steczkiewicz K."/>
            <person name="Drgas O."/>
            <person name="Orlowska M."/>
            <person name="Perlinska-Lenart U."/>
            <person name="Aleksandrzak-Piekarczyk T."/>
            <person name="Szatraj K."/>
            <person name="Zielenkiewicz U."/>
            <person name="Pilsyk S."/>
            <person name="Malc E."/>
            <person name="Mieczkowski P."/>
            <person name="Kruszewska J.S."/>
            <person name="Biernat P."/>
            <person name="Pawlowska J."/>
        </authorList>
    </citation>
    <scope>NUCLEOTIDE SEQUENCE</scope>
    <source>
        <strain evidence="10">CBS 226.32</strain>
    </source>
</reference>
<dbReference type="InterPro" id="IPR019542">
    <property type="entry name" value="Enhancer_polycomb-like_N"/>
</dbReference>
<comment type="function">
    <text evidence="6">Component of the NuA4 histone acetyltransferase complex which is involved in transcriptional activation of selected genes principally by acetylation of nucleosomal histone H4 and H2A. The NuA4 complex is also involved in DNA repair. Involved in gene silencing by neighboring heterochromatin, blockage of the silencing spreading along the chromosome, and required for cell cycle progression through G2/M.</text>
</comment>
<dbReference type="Proteomes" id="UP000650833">
    <property type="component" value="Unassembled WGS sequence"/>
</dbReference>
<proteinExistence type="inferred from homology"/>
<evidence type="ECO:0000313" key="11">
    <source>
        <dbReference type="Proteomes" id="UP000650833"/>
    </source>
</evidence>
<feature type="region of interest" description="Disordered" evidence="8">
    <location>
        <begin position="417"/>
        <end position="436"/>
    </location>
</feature>
<dbReference type="EMBL" id="JAEPRC010000250">
    <property type="protein sequence ID" value="KAG2202719.1"/>
    <property type="molecule type" value="Genomic_DNA"/>
</dbReference>
<evidence type="ECO:0000256" key="5">
    <source>
        <dbReference type="ARBA" id="ARBA00023242"/>
    </source>
</evidence>
<feature type="region of interest" description="Disordered" evidence="8">
    <location>
        <begin position="637"/>
        <end position="665"/>
    </location>
</feature>
<keyword evidence="4 7" id="KW-0804">Transcription</keyword>
<sequence length="665" mass="75736">MVSRFRVKKLSPKHPLPIYKEYQLPDLTDAANTQRSVPQIETGVEKEEEEEHDLQAAISAAQAAVTTGASVEKYIPTPDASRFIPKEKYSLLYKKNYKEPSTLIRFSSTVEDSIGCPYYMDEKDETYLESYNKQHRGELLSEDLFEKIMWEIESIANQNWPHLDLDPSHIPDFKTFNESIPDHSKLKAFPNTELIYQHWRQRREERQGKSITPQLKFEEALKNENDPYVCFRRRETKPVRKTRRTDQQSLERLRKLRSELEMARNLMEMVVRREKIRKEGLVLEHTIFDKKRTLQEYQKTLGIKEDEDLLPLLKKKRKIESSSGATIKIPLHKLRRDRLDKSPTQIAIEAELARKKEMDLPYEDCTESSYQSFPLSTPNHFYQSINATSFDNLEQTAPKFRKRMGRNGRLYIDRKGFTLSSEQQHNNGGKTRPGTQSQYVYNRYKFDSDMSDDESSDEKVDEMDSLYLQHRAKLLSENELRNLVTVPFLTPLNMININHARSAAVAAAAAAVAAAAVTNSQQQQQQPAISRVSPSTSTVSPSLSSPSTATIPVINRIPSQQLSTPNSISLSSPTNTVVGNSSASVPIKRQNSRTKMTPQQAAVAMANGMIAANMAAVVNNSNGNNKAAMQRAMAAAQQQQQQQQQQHLNSPNKTKHTSPPLSLHF</sequence>
<feature type="compositionally biased region" description="Polar residues" evidence="8">
    <location>
        <begin position="562"/>
        <end position="584"/>
    </location>
</feature>
<organism evidence="10 11">
    <name type="scientific">Mucor plumbeus</name>
    <dbReference type="NCBI Taxonomy" id="97098"/>
    <lineage>
        <taxon>Eukaryota</taxon>
        <taxon>Fungi</taxon>
        <taxon>Fungi incertae sedis</taxon>
        <taxon>Mucoromycota</taxon>
        <taxon>Mucoromycotina</taxon>
        <taxon>Mucoromycetes</taxon>
        <taxon>Mucorales</taxon>
        <taxon>Mucorineae</taxon>
        <taxon>Mucoraceae</taxon>
        <taxon>Mucor</taxon>
    </lineage>
</organism>
<keyword evidence="11" id="KW-1185">Reference proteome</keyword>
<dbReference type="GO" id="GO:0006357">
    <property type="term" value="P:regulation of transcription by RNA polymerase II"/>
    <property type="evidence" value="ECO:0007669"/>
    <property type="project" value="InterPro"/>
</dbReference>
<feature type="region of interest" description="Disordered" evidence="8">
    <location>
        <begin position="562"/>
        <end position="596"/>
    </location>
</feature>
<comment type="subcellular location">
    <subcellularLocation>
        <location evidence="1 7">Nucleus</location>
    </subcellularLocation>
</comment>
<feature type="compositionally biased region" description="Polar residues" evidence="8">
    <location>
        <begin position="647"/>
        <end position="665"/>
    </location>
</feature>
<evidence type="ECO:0000259" key="9">
    <source>
        <dbReference type="Pfam" id="PF10513"/>
    </source>
</evidence>
<feature type="domain" description="Enhancer of polycomb-like N-terminal" evidence="9">
    <location>
        <begin position="6"/>
        <end position="153"/>
    </location>
</feature>
<dbReference type="InterPro" id="IPR024943">
    <property type="entry name" value="Enhancer_polycomb"/>
</dbReference>
<feature type="compositionally biased region" description="Low complexity" evidence="8">
    <location>
        <begin position="637"/>
        <end position="646"/>
    </location>
</feature>
<evidence type="ECO:0000256" key="1">
    <source>
        <dbReference type="ARBA" id="ARBA00004123"/>
    </source>
</evidence>
<evidence type="ECO:0000256" key="4">
    <source>
        <dbReference type="ARBA" id="ARBA00023163"/>
    </source>
</evidence>
<comment type="caution">
    <text evidence="10">The sequence shown here is derived from an EMBL/GenBank/DDBJ whole genome shotgun (WGS) entry which is preliminary data.</text>
</comment>
<dbReference type="GO" id="GO:0035267">
    <property type="term" value="C:NuA4 histone acetyltransferase complex"/>
    <property type="evidence" value="ECO:0007669"/>
    <property type="project" value="InterPro"/>
</dbReference>
<feature type="region of interest" description="Disordered" evidence="8">
    <location>
        <begin position="519"/>
        <end position="549"/>
    </location>
</feature>
<dbReference type="PANTHER" id="PTHR14898">
    <property type="entry name" value="ENHANCER OF POLYCOMB"/>
    <property type="match status" value="1"/>
</dbReference>
<dbReference type="GO" id="GO:0005634">
    <property type="term" value="C:nucleus"/>
    <property type="evidence" value="ECO:0007669"/>
    <property type="project" value="UniProtKB-SubCell"/>
</dbReference>
<name>A0A8H7V636_9FUNG</name>
<comment type="similarity">
    <text evidence="2 7">Belongs to the enhancer of polycomb family.</text>
</comment>
<evidence type="ECO:0000256" key="6">
    <source>
        <dbReference type="ARBA" id="ARBA00025513"/>
    </source>
</evidence>
<evidence type="ECO:0000256" key="7">
    <source>
        <dbReference type="RuleBase" id="RU361124"/>
    </source>
</evidence>
<evidence type="ECO:0000256" key="2">
    <source>
        <dbReference type="ARBA" id="ARBA00008035"/>
    </source>
</evidence>
<evidence type="ECO:0000256" key="8">
    <source>
        <dbReference type="SAM" id="MobiDB-lite"/>
    </source>
</evidence>
<dbReference type="Pfam" id="PF10513">
    <property type="entry name" value="EPL1"/>
    <property type="match status" value="1"/>
</dbReference>
<feature type="compositionally biased region" description="Low complexity" evidence="8">
    <location>
        <begin position="519"/>
        <end position="548"/>
    </location>
</feature>
<dbReference type="AlphaFoldDB" id="A0A8H7V636"/>
<keyword evidence="3 7" id="KW-0805">Transcription regulation</keyword>
<gene>
    <name evidence="10" type="ORF">INT46_003227</name>
</gene>
<keyword evidence="5 7" id="KW-0539">Nucleus</keyword>
<dbReference type="OrthoDB" id="435275at2759"/>
<evidence type="ECO:0000313" key="10">
    <source>
        <dbReference type="EMBL" id="KAG2202719.1"/>
    </source>
</evidence>